<proteinExistence type="predicted"/>
<name>M3BGU6_STRM1</name>
<reference evidence="1 2" key="1">
    <citation type="journal article" date="2013" name="Genome Announc.">
        <title>Whole-Genome Shotgun Assembly and Analysis of the Genome of Streptomyces mobaraensis DSM 40847, a Strain for Industrial Production of Microbial Transglutaminase.</title>
        <authorList>
            <person name="Yang H."/>
            <person name="He T."/>
            <person name="Wu W."/>
            <person name="Zhu W."/>
            <person name="Lu B."/>
            <person name="Sun W."/>
        </authorList>
    </citation>
    <scope>NUCLEOTIDE SEQUENCE [LARGE SCALE GENOMIC DNA]</scope>
    <source>
        <strain evidence="1 2">DSM 40847</strain>
    </source>
</reference>
<feature type="non-terminal residue" evidence="1">
    <location>
        <position position="20"/>
    </location>
</feature>
<protein>
    <submittedName>
        <fullName evidence="1">Uncharacterized protein</fullName>
    </submittedName>
</protein>
<gene>
    <name evidence="1" type="ORF">H340_19443</name>
</gene>
<comment type="caution">
    <text evidence="1">The sequence shown here is derived from an EMBL/GenBank/DDBJ whole genome shotgun (WGS) entry which is preliminary data.</text>
</comment>
<organism evidence="1 2">
    <name type="scientific">Streptomyces mobaraensis (strain ATCC 29032 / DSM 40847 / JCM 4168 / NBRC 13819 / NCIMB 11159 / IPCR 16-22)</name>
    <dbReference type="NCBI Taxonomy" id="1223523"/>
    <lineage>
        <taxon>Bacteria</taxon>
        <taxon>Bacillati</taxon>
        <taxon>Actinomycetota</taxon>
        <taxon>Actinomycetes</taxon>
        <taxon>Kitasatosporales</taxon>
        <taxon>Streptomycetaceae</taxon>
        <taxon>Streptomyces</taxon>
    </lineage>
</organism>
<evidence type="ECO:0000313" key="1">
    <source>
        <dbReference type="EMBL" id="EME98804.1"/>
    </source>
</evidence>
<dbReference type="EMBL" id="AORZ01000065">
    <property type="protein sequence ID" value="EME98804.1"/>
    <property type="molecule type" value="Genomic_DNA"/>
</dbReference>
<dbReference type="Proteomes" id="UP000011740">
    <property type="component" value="Unassembled WGS sequence"/>
</dbReference>
<dbReference type="STRING" id="1223523.H340_19443"/>
<dbReference type="InterPro" id="IPR036291">
    <property type="entry name" value="NAD(P)-bd_dom_sf"/>
</dbReference>
<evidence type="ECO:0000313" key="2">
    <source>
        <dbReference type="Proteomes" id="UP000011740"/>
    </source>
</evidence>
<accession>M3BGU6</accession>
<dbReference type="SUPFAM" id="SSF51735">
    <property type="entry name" value="NAD(P)-binding Rossmann-fold domains"/>
    <property type="match status" value="1"/>
</dbReference>
<sequence>MAQNRRVALVTGATSGIGLA</sequence>
<dbReference type="AlphaFoldDB" id="M3BGU6"/>